<sequence length="273" mass="30152">MKKMKSSTQIIGLPIISIQNGSQVGKVNSLVINPEKGSVDFLVVEQEDWQISVKAIPFRKIVGIGEFAVTIEEEGAIIDLNVIPIANELVNKKIAIKNAKVMTRKGELLGEAIEFFIDEETGMILGLQLHVGDRETILPAKQVLTYGKDIIIVREEAPSSFADDVNELNQLEKSNEAAEKESQSSAMLAGEQPIVENDQKSNVVDDQEDYEIQMLKRKQIELLAGKKVKKDIMDRNGNVFIPAGTVLTAEDVMRAQEEGPGVIVELSMHVEEE</sequence>
<reference evidence="3 4" key="1">
    <citation type="submission" date="2019-03" db="EMBL/GenBank/DDBJ databases">
        <title>Genomic Encyclopedia of Type Strains, Phase IV (KMG-IV): sequencing the most valuable type-strain genomes for metagenomic binning, comparative biology and taxonomic classification.</title>
        <authorList>
            <person name="Goeker M."/>
        </authorList>
    </citation>
    <scope>NUCLEOTIDE SEQUENCE [LARGE SCALE GENOMIC DNA]</scope>
    <source>
        <strain evidence="3 4">DSM 24979</strain>
    </source>
</reference>
<dbReference type="AlphaFoldDB" id="A0A4R1QIP3"/>
<feature type="domain" description="PRC-barrel" evidence="2">
    <location>
        <begin position="5"/>
        <end position="71"/>
    </location>
</feature>
<dbReference type="Gene3D" id="2.30.30.240">
    <property type="entry name" value="PRC-barrel domain"/>
    <property type="match status" value="2"/>
</dbReference>
<feature type="domain" description="PRC-barrel" evidence="2">
    <location>
        <begin position="96"/>
        <end position="154"/>
    </location>
</feature>
<dbReference type="EMBL" id="SLUL01000003">
    <property type="protein sequence ID" value="TCL51924.1"/>
    <property type="molecule type" value="Genomic_DNA"/>
</dbReference>
<name>A0A4R1QIP3_9BACL</name>
<dbReference type="InterPro" id="IPR011033">
    <property type="entry name" value="PRC_barrel-like_sf"/>
</dbReference>
<evidence type="ECO:0000313" key="3">
    <source>
        <dbReference type="EMBL" id="TCL51924.1"/>
    </source>
</evidence>
<dbReference type="Proteomes" id="UP000295658">
    <property type="component" value="Unassembled WGS sequence"/>
</dbReference>
<evidence type="ECO:0000256" key="1">
    <source>
        <dbReference type="SAM" id="MobiDB-lite"/>
    </source>
</evidence>
<evidence type="ECO:0000259" key="2">
    <source>
        <dbReference type="Pfam" id="PF05239"/>
    </source>
</evidence>
<proteinExistence type="predicted"/>
<feature type="region of interest" description="Disordered" evidence="1">
    <location>
        <begin position="175"/>
        <end position="202"/>
    </location>
</feature>
<dbReference type="SUPFAM" id="SSF50346">
    <property type="entry name" value="PRC-barrel domain"/>
    <property type="match status" value="2"/>
</dbReference>
<comment type="caution">
    <text evidence="3">The sequence shown here is derived from an EMBL/GenBank/DDBJ whole genome shotgun (WGS) entry which is preliminary data.</text>
</comment>
<accession>A0A4R1QIP3</accession>
<dbReference type="Pfam" id="PF05239">
    <property type="entry name" value="PRC"/>
    <property type="match status" value="2"/>
</dbReference>
<keyword evidence="4" id="KW-1185">Reference proteome</keyword>
<organism evidence="3 4">
    <name type="scientific">Thermolongibacillus altinsuensis</name>
    <dbReference type="NCBI Taxonomy" id="575256"/>
    <lineage>
        <taxon>Bacteria</taxon>
        <taxon>Bacillati</taxon>
        <taxon>Bacillota</taxon>
        <taxon>Bacilli</taxon>
        <taxon>Bacillales</taxon>
        <taxon>Anoxybacillaceae</taxon>
        <taxon>Thermolongibacillus</taxon>
    </lineage>
</organism>
<evidence type="ECO:0000313" key="4">
    <source>
        <dbReference type="Proteomes" id="UP000295658"/>
    </source>
</evidence>
<dbReference type="InterPro" id="IPR027275">
    <property type="entry name" value="PRC-brl_dom"/>
</dbReference>
<gene>
    <name evidence="3" type="ORF">EDD69_103169</name>
</gene>
<protein>
    <submittedName>
        <fullName evidence="3">Uncharacterized protein YrrD</fullName>
    </submittedName>
</protein>